<keyword evidence="1" id="KW-0805">Transcription regulation</keyword>
<keyword evidence="3" id="KW-0804">Transcription</keyword>
<keyword evidence="6" id="KW-1185">Reference proteome</keyword>
<dbReference type="RefSeq" id="WP_006524102.1">
    <property type="nucleotide sequence ID" value="NC_021184.1"/>
</dbReference>
<dbReference type="STRING" id="767817.Desgi_3216"/>
<dbReference type="Gene3D" id="3.20.80.10">
    <property type="entry name" value="Regulatory factor, effector binding domain"/>
    <property type="match status" value="1"/>
</dbReference>
<feature type="domain" description="HTH araC/xylS-type" evidence="4">
    <location>
        <begin position="8"/>
        <end position="106"/>
    </location>
</feature>
<evidence type="ECO:0000256" key="1">
    <source>
        <dbReference type="ARBA" id="ARBA00023015"/>
    </source>
</evidence>
<dbReference type="Pfam" id="PF14526">
    <property type="entry name" value="Cass2"/>
    <property type="match status" value="1"/>
</dbReference>
<dbReference type="OrthoDB" id="9801123at2"/>
<evidence type="ECO:0000256" key="2">
    <source>
        <dbReference type="ARBA" id="ARBA00023125"/>
    </source>
</evidence>
<dbReference type="GO" id="GO:0003700">
    <property type="term" value="F:DNA-binding transcription factor activity"/>
    <property type="evidence" value="ECO:0007669"/>
    <property type="project" value="InterPro"/>
</dbReference>
<evidence type="ECO:0000313" key="6">
    <source>
        <dbReference type="Proteomes" id="UP000013520"/>
    </source>
</evidence>
<dbReference type="PANTHER" id="PTHR47504:SF5">
    <property type="entry name" value="RIGHT ORIGIN-BINDING PROTEIN"/>
    <property type="match status" value="1"/>
</dbReference>
<dbReference type="eggNOG" id="COG2207">
    <property type="taxonomic scope" value="Bacteria"/>
</dbReference>
<dbReference type="InterPro" id="IPR029441">
    <property type="entry name" value="Cass2"/>
</dbReference>
<dbReference type="InterPro" id="IPR018060">
    <property type="entry name" value="HTH_AraC"/>
</dbReference>
<dbReference type="InterPro" id="IPR020449">
    <property type="entry name" value="Tscrpt_reg_AraC-type_HTH"/>
</dbReference>
<protein>
    <submittedName>
        <fullName evidence="5">DNA-binding domain-containing protein, AraC-type</fullName>
    </submittedName>
</protein>
<name>R4KIY9_9FIRM</name>
<dbReference type="PANTHER" id="PTHR47504">
    <property type="entry name" value="RIGHT ORIGIN-BINDING PROTEIN"/>
    <property type="match status" value="1"/>
</dbReference>
<dbReference type="GO" id="GO:0043565">
    <property type="term" value="F:sequence-specific DNA binding"/>
    <property type="evidence" value="ECO:0007669"/>
    <property type="project" value="InterPro"/>
</dbReference>
<organism evidence="5 6">
    <name type="scientific">Desulfoscipio gibsoniae DSM 7213</name>
    <dbReference type="NCBI Taxonomy" id="767817"/>
    <lineage>
        <taxon>Bacteria</taxon>
        <taxon>Bacillati</taxon>
        <taxon>Bacillota</taxon>
        <taxon>Clostridia</taxon>
        <taxon>Eubacteriales</taxon>
        <taxon>Desulfallaceae</taxon>
        <taxon>Desulfoscipio</taxon>
    </lineage>
</organism>
<dbReference type="Proteomes" id="UP000013520">
    <property type="component" value="Chromosome"/>
</dbReference>
<dbReference type="InterPro" id="IPR011256">
    <property type="entry name" value="Reg_factor_effector_dom_sf"/>
</dbReference>
<reference evidence="5 6" key="1">
    <citation type="submission" date="2012-01" db="EMBL/GenBank/DDBJ databases">
        <title>Complete sequence of Desulfotomaculum gibsoniae DSM 7213.</title>
        <authorList>
            <consortium name="US DOE Joint Genome Institute"/>
            <person name="Lucas S."/>
            <person name="Han J."/>
            <person name="Lapidus A."/>
            <person name="Cheng J.-F."/>
            <person name="Goodwin L."/>
            <person name="Pitluck S."/>
            <person name="Peters L."/>
            <person name="Ovchinnikova G."/>
            <person name="Teshima H."/>
            <person name="Detter J.C."/>
            <person name="Han C."/>
            <person name="Tapia R."/>
            <person name="Land M."/>
            <person name="Hauser L."/>
            <person name="Kyrpides N."/>
            <person name="Ivanova N."/>
            <person name="Pagani I."/>
            <person name="Parshina S."/>
            <person name="Plugge C."/>
            <person name="Muyzer G."/>
            <person name="Kuever J."/>
            <person name="Ivanova A."/>
            <person name="Nazina T."/>
            <person name="Klenk H.-P."/>
            <person name="Brambilla E."/>
            <person name="Spring S."/>
            <person name="Stams A.F."/>
            <person name="Woyke T."/>
        </authorList>
    </citation>
    <scope>NUCLEOTIDE SEQUENCE [LARGE SCALE GENOMIC DNA]</scope>
    <source>
        <strain evidence="5 6">DSM 7213</strain>
    </source>
</reference>
<dbReference type="KEGG" id="dgi:Desgi_3216"/>
<keyword evidence="2 5" id="KW-0238">DNA-binding</keyword>
<sequence length="285" mass="33927">MNYIEIVNDAIQYIESNLHRNLSLEELASRYYISPTHFFRIFRAVTNQTVKSYILRRKLSEAAIALRKTDHNVVNIAFQYGFNSHEQFTRGFLKVFHVTPSRYRKENTSVSLIKRMDIIERDFKNKNNVIIVDHYYRKLKEIKLLGEEVLIHYSENPCEMEELNRKVFYFTEKYIYQGTARRLFSITRSDGNDPSRKFSFYGIAAEEYFGDRSGLVERSIPASKYAIFKYPGTMGLIFRTVFKDLDKWLSVSGLKLNHNESIEYFELFTEDYKQTRKFYLYVPVL</sequence>
<dbReference type="Pfam" id="PF12833">
    <property type="entry name" value="HTH_18"/>
    <property type="match status" value="1"/>
</dbReference>
<dbReference type="AlphaFoldDB" id="R4KIY9"/>
<gene>
    <name evidence="5" type="ORF">Desgi_3216</name>
</gene>
<dbReference type="HOGENOM" id="CLU_000445_81_1_9"/>
<dbReference type="PROSITE" id="PS01124">
    <property type="entry name" value="HTH_ARAC_FAMILY_2"/>
    <property type="match status" value="1"/>
</dbReference>
<dbReference type="SUPFAM" id="SSF55136">
    <property type="entry name" value="Probable bacterial effector-binding domain"/>
    <property type="match status" value="1"/>
</dbReference>
<dbReference type="InterPro" id="IPR050959">
    <property type="entry name" value="MarA-like"/>
</dbReference>
<evidence type="ECO:0000259" key="4">
    <source>
        <dbReference type="PROSITE" id="PS01124"/>
    </source>
</evidence>
<dbReference type="EMBL" id="CP003273">
    <property type="protein sequence ID" value="AGL02569.1"/>
    <property type="molecule type" value="Genomic_DNA"/>
</dbReference>
<dbReference type="Gene3D" id="1.10.10.60">
    <property type="entry name" value="Homeodomain-like"/>
    <property type="match status" value="2"/>
</dbReference>
<dbReference type="InterPro" id="IPR009057">
    <property type="entry name" value="Homeodomain-like_sf"/>
</dbReference>
<accession>R4KIY9</accession>
<evidence type="ECO:0000256" key="3">
    <source>
        <dbReference type="ARBA" id="ARBA00023163"/>
    </source>
</evidence>
<dbReference type="SUPFAM" id="SSF46689">
    <property type="entry name" value="Homeodomain-like"/>
    <property type="match status" value="2"/>
</dbReference>
<proteinExistence type="predicted"/>
<evidence type="ECO:0000313" key="5">
    <source>
        <dbReference type="EMBL" id="AGL02569.1"/>
    </source>
</evidence>
<dbReference type="SMART" id="SM00342">
    <property type="entry name" value="HTH_ARAC"/>
    <property type="match status" value="1"/>
</dbReference>
<dbReference type="PRINTS" id="PR00032">
    <property type="entry name" value="HTHARAC"/>
</dbReference>